<comment type="caution">
    <text evidence="1">The sequence shown here is derived from an EMBL/GenBank/DDBJ whole genome shotgun (WGS) entry which is preliminary data.</text>
</comment>
<reference evidence="1 2" key="1">
    <citation type="journal article" date="2015" name="Genome Biol. Evol.">
        <title>Comparative Genomics of a Bacterivorous Green Alga Reveals Evolutionary Causalities and Consequences of Phago-Mixotrophic Mode of Nutrition.</title>
        <authorList>
            <person name="Burns J.A."/>
            <person name="Paasch A."/>
            <person name="Narechania A."/>
            <person name="Kim E."/>
        </authorList>
    </citation>
    <scope>NUCLEOTIDE SEQUENCE [LARGE SCALE GENOMIC DNA]</scope>
    <source>
        <strain evidence="1 2">PLY_AMNH</strain>
    </source>
</reference>
<dbReference type="Proteomes" id="UP001190700">
    <property type="component" value="Unassembled WGS sequence"/>
</dbReference>
<organism evidence="1 2">
    <name type="scientific">Cymbomonas tetramitiformis</name>
    <dbReference type="NCBI Taxonomy" id="36881"/>
    <lineage>
        <taxon>Eukaryota</taxon>
        <taxon>Viridiplantae</taxon>
        <taxon>Chlorophyta</taxon>
        <taxon>Pyramimonadophyceae</taxon>
        <taxon>Pyramimonadales</taxon>
        <taxon>Pyramimonadaceae</taxon>
        <taxon>Cymbomonas</taxon>
    </lineage>
</organism>
<proteinExistence type="predicted"/>
<protein>
    <submittedName>
        <fullName evidence="1">Uncharacterized protein</fullName>
    </submittedName>
</protein>
<accession>A0AAE0FN30</accession>
<evidence type="ECO:0000313" key="2">
    <source>
        <dbReference type="Proteomes" id="UP001190700"/>
    </source>
</evidence>
<dbReference type="EMBL" id="LGRX02016029">
    <property type="protein sequence ID" value="KAK3262677.1"/>
    <property type="molecule type" value="Genomic_DNA"/>
</dbReference>
<gene>
    <name evidence="1" type="ORF">CYMTET_28485</name>
</gene>
<sequence>MHIEFPKIRLNHTSPGWHQVQGAFSESRFAIVDFNNLTYGYKKEVSLQENTAAFWFHGQRFLPCTGSV</sequence>
<evidence type="ECO:0000313" key="1">
    <source>
        <dbReference type="EMBL" id="KAK3262677.1"/>
    </source>
</evidence>
<name>A0AAE0FN30_9CHLO</name>
<dbReference type="AlphaFoldDB" id="A0AAE0FN30"/>
<keyword evidence="2" id="KW-1185">Reference proteome</keyword>